<evidence type="ECO:0000313" key="1">
    <source>
        <dbReference type="EMBL" id="CAK9150510.1"/>
    </source>
</evidence>
<evidence type="ECO:0000313" key="2">
    <source>
        <dbReference type="Proteomes" id="UP001642360"/>
    </source>
</evidence>
<accession>A0ABC8S3Z3</accession>
<sequence>MAYSSKTREHRSRWRMIIAVELRRLPLSLNSFGYVQEGVVGLGDECLGGGGGLRREERAGEEGGWGLTE</sequence>
<dbReference type="AlphaFoldDB" id="A0ABC8S3Z3"/>
<dbReference type="EMBL" id="CAUOFW020002047">
    <property type="protein sequence ID" value="CAK9150510.1"/>
    <property type="molecule type" value="Genomic_DNA"/>
</dbReference>
<keyword evidence="2" id="KW-1185">Reference proteome</keyword>
<organism evidence="1 2">
    <name type="scientific">Ilex paraguariensis</name>
    <name type="common">yerba mate</name>
    <dbReference type="NCBI Taxonomy" id="185542"/>
    <lineage>
        <taxon>Eukaryota</taxon>
        <taxon>Viridiplantae</taxon>
        <taxon>Streptophyta</taxon>
        <taxon>Embryophyta</taxon>
        <taxon>Tracheophyta</taxon>
        <taxon>Spermatophyta</taxon>
        <taxon>Magnoliopsida</taxon>
        <taxon>eudicotyledons</taxon>
        <taxon>Gunneridae</taxon>
        <taxon>Pentapetalae</taxon>
        <taxon>asterids</taxon>
        <taxon>campanulids</taxon>
        <taxon>Aquifoliales</taxon>
        <taxon>Aquifoliaceae</taxon>
        <taxon>Ilex</taxon>
    </lineage>
</organism>
<name>A0ABC8S3Z3_9AQUA</name>
<reference evidence="1 2" key="1">
    <citation type="submission" date="2024-02" db="EMBL/GenBank/DDBJ databases">
        <authorList>
            <person name="Vignale AGUSTIN F."/>
            <person name="Sosa J E."/>
            <person name="Modenutti C."/>
        </authorList>
    </citation>
    <scope>NUCLEOTIDE SEQUENCE [LARGE SCALE GENOMIC DNA]</scope>
</reference>
<proteinExistence type="predicted"/>
<comment type="caution">
    <text evidence="1">The sequence shown here is derived from an EMBL/GenBank/DDBJ whole genome shotgun (WGS) entry which is preliminary data.</text>
</comment>
<dbReference type="Proteomes" id="UP001642360">
    <property type="component" value="Unassembled WGS sequence"/>
</dbReference>
<protein>
    <submittedName>
        <fullName evidence="1">Uncharacterized protein</fullName>
    </submittedName>
</protein>
<gene>
    <name evidence="1" type="ORF">ILEXP_LOCUS18665</name>
</gene>